<proteinExistence type="predicted"/>
<dbReference type="RefSeq" id="WP_285968664.1">
    <property type="nucleotide sequence ID" value="NZ_CP127294.1"/>
</dbReference>
<gene>
    <name evidence="1" type="ORF">QRX50_42125</name>
</gene>
<evidence type="ECO:0000313" key="1">
    <source>
        <dbReference type="EMBL" id="WIX77929.1"/>
    </source>
</evidence>
<organism evidence="1 2">
    <name type="scientific">Amycolatopsis carbonis</name>
    <dbReference type="NCBI Taxonomy" id="715471"/>
    <lineage>
        <taxon>Bacteria</taxon>
        <taxon>Bacillati</taxon>
        <taxon>Actinomycetota</taxon>
        <taxon>Actinomycetes</taxon>
        <taxon>Pseudonocardiales</taxon>
        <taxon>Pseudonocardiaceae</taxon>
        <taxon>Amycolatopsis</taxon>
    </lineage>
</organism>
<evidence type="ECO:0008006" key="3">
    <source>
        <dbReference type="Google" id="ProtNLM"/>
    </source>
</evidence>
<dbReference type="Proteomes" id="UP001236014">
    <property type="component" value="Chromosome"/>
</dbReference>
<evidence type="ECO:0000313" key="2">
    <source>
        <dbReference type="Proteomes" id="UP001236014"/>
    </source>
</evidence>
<dbReference type="AlphaFoldDB" id="A0A9Y2IEC4"/>
<protein>
    <recommendedName>
        <fullName evidence="3">DUF4288 domain-containing protein</fullName>
    </recommendedName>
</protein>
<dbReference type="KEGG" id="acab:QRX50_42125"/>
<keyword evidence="2" id="KW-1185">Reference proteome</keyword>
<sequence length="106" mass="11772">MSEWYAVRCVFQWERAAGAPFEERITLWRAAGPAEAVEVAQREAARYAEENDVTHRHLAQAYALGEAGELGSGAEVFPARDSPLEPQGYVTTYFDTGTEHQADLEP</sequence>
<name>A0A9Y2IEC4_9PSEU</name>
<reference evidence="1 2" key="1">
    <citation type="submission" date="2023-06" db="EMBL/GenBank/DDBJ databases">
        <authorList>
            <person name="Oyuntsetseg B."/>
            <person name="Kim S.B."/>
        </authorList>
    </citation>
    <scope>NUCLEOTIDE SEQUENCE [LARGE SCALE GENOMIC DNA]</scope>
    <source>
        <strain evidence="1 2">2-15</strain>
    </source>
</reference>
<dbReference type="EMBL" id="CP127294">
    <property type="protein sequence ID" value="WIX77929.1"/>
    <property type="molecule type" value="Genomic_DNA"/>
</dbReference>
<accession>A0A9Y2IEC4</accession>